<sequence length="87" mass="9395">MSIATRAEALSTIAHVMPAIQAYRHSGYSISSVAVTSGLRSIKWRASKPDIASKKDIGTALRELSAFQRAFSTKCRTLLSLAGARRT</sequence>
<protein>
    <submittedName>
        <fullName evidence="1">Uncharacterized protein</fullName>
    </submittedName>
</protein>
<reference evidence="1 2" key="1">
    <citation type="submission" date="2018-06" db="EMBL/GenBank/DDBJ databases">
        <authorList>
            <consortium name="Pathogen Informatics"/>
            <person name="Doyle S."/>
        </authorList>
    </citation>
    <scope>NUCLEOTIDE SEQUENCE [LARGE SCALE GENOMIC DNA]</scope>
    <source>
        <strain evidence="1 2">NCTC10684</strain>
    </source>
</reference>
<dbReference type="Proteomes" id="UP000254701">
    <property type="component" value="Unassembled WGS sequence"/>
</dbReference>
<evidence type="ECO:0000313" key="2">
    <source>
        <dbReference type="Proteomes" id="UP000254701"/>
    </source>
</evidence>
<proteinExistence type="predicted"/>
<dbReference type="AlphaFoldDB" id="A0A381ILB2"/>
<evidence type="ECO:0000313" key="1">
    <source>
        <dbReference type="EMBL" id="SUY28288.1"/>
    </source>
</evidence>
<name>A0A381ILB2_AMIAI</name>
<organism evidence="1 2">
    <name type="scientific">Aminobacter aminovorans</name>
    <name type="common">Chelatobacter heintzii</name>
    <dbReference type="NCBI Taxonomy" id="83263"/>
    <lineage>
        <taxon>Bacteria</taxon>
        <taxon>Pseudomonadati</taxon>
        <taxon>Pseudomonadota</taxon>
        <taxon>Alphaproteobacteria</taxon>
        <taxon>Hyphomicrobiales</taxon>
        <taxon>Phyllobacteriaceae</taxon>
        <taxon>Aminobacter</taxon>
    </lineage>
</organism>
<dbReference type="EMBL" id="UFSM01000002">
    <property type="protein sequence ID" value="SUY28288.1"/>
    <property type="molecule type" value="Genomic_DNA"/>
</dbReference>
<accession>A0A381ILB2</accession>
<gene>
    <name evidence="1" type="ORF">NCTC10684_05073</name>
</gene>